<organism evidence="3 4">
    <name type="scientific">Coniosporium apollinis (strain CBS 100218)</name>
    <name type="common">Rock-inhabiting black yeast</name>
    <dbReference type="NCBI Taxonomy" id="1168221"/>
    <lineage>
        <taxon>Eukaryota</taxon>
        <taxon>Fungi</taxon>
        <taxon>Dikarya</taxon>
        <taxon>Ascomycota</taxon>
        <taxon>Pezizomycotina</taxon>
        <taxon>Dothideomycetes</taxon>
        <taxon>Dothideomycetes incertae sedis</taxon>
        <taxon>Coniosporium</taxon>
    </lineage>
</organism>
<dbReference type="GO" id="GO:0032541">
    <property type="term" value="C:cortical endoplasmic reticulum"/>
    <property type="evidence" value="ECO:0007669"/>
    <property type="project" value="TreeGrafter"/>
</dbReference>
<dbReference type="GeneID" id="19906197"/>
<dbReference type="InterPro" id="IPR036865">
    <property type="entry name" value="CRAL-TRIO_dom_sf"/>
</dbReference>
<dbReference type="PANTHER" id="PTHR47669:SF1">
    <property type="entry name" value="PHOSPHATIDYLINOSITOL TRANSFER PROTEIN SFH5"/>
    <property type="match status" value="1"/>
</dbReference>
<dbReference type="GO" id="GO:0005886">
    <property type="term" value="C:plasma membrane"/>
    <property type="evidence" value="ECO:0007669"/>
    <property type="project" value="TreeGrafter"/>
</dbReference>
<dbReference type="EMBL" id="JH767620">
    <property type="protein sequence ID" value="EON69626.1"/>
    <property type="molecule type" value="Genomic_DNA"/>
</dbReference>
<reference evidence="4" key="1">
    <citation type="submission" date="2012-06" db="EMBL/GenBank/DDBJ databases">
        <title>The genome sequence of Coniosporium apollinis CBS 100218.</title>
        <authorList>
            <consortium name="The Broad Institute Genome Sequencing Platform"/>
            <person name="Cuomo C."/>
            <person name="Gorbushina A."/>
            <person name="Noack S."/>
            <person name="Walker B."/>
            <person name="Young S.K."/>
            <person name="Zeng Q."/>
            <person name="Gargeya S."/>
            <person name="Fitzgerald M."/>
            <person name="Haas B."/>
            <person name="Abouelleil A."/>
            <person name="Alvarado L."/>
            <person name="Arachchi H.M."/>
            <person name="Berlin A.M."/>
            <person name="Chapman S.B."/>
            <person name="Goldberg J."/>
            <person name="Griggs A."/>
            <person name="Gujja S."/>
            <person name="Hansen M."/>
            <person name="Howarth C."/>
            <person name="Imamovic A."/>
            <person name="Larimer J."/>
            <person name="McCowan C."/>
            <person name="Montmayeur A."/>
            <person name="Murphy C."/>
            <person name="Neiman D."/>
            <person name="Pearson M."/>
            <person name="Priest M."/>
            <person name="Roberts A."/>
            <person name="Saif S."/>
            <person name="Shea T."/>
            <person name="Sisk P."/>
            <person name="Sykes S."/>
            <person name="Wortman J."/>
            <person name="Nusbaum C."/>
            <person name="Birren B."/>
        </authorList>
    </citation>
    <scope>NUCLEOTIDE SEQUENCE [LARGE SCALE GENOMIC DNA]</scope>
    <source>
        <strain evidence="4">CBS 100218</strain>
    </source>
</reference>
<evidence type="ECO:0000313" key="4">
    <source>
        <dbReference type="Proteomes" id="UP000016924"/>
    </source>
</evidence>
<protein>
    <recommendedName>
        <fullName evidence="1">Phosphatidylinositol transfer protein SFH5</fullName>
        <shortName evidence="1">PITP SFH5</shortName>
    </recommendedName>
</protein>
<dbReference type="InterPro" id="IPR042938">
    <property type="entry name" value="Sfh5"/>
</dbReference>
<feature type="region of interest" description="Disordered" evidence="2">
    <location>
        <begin position="1"/>
        <end position="42"/>
    </location>
</feature>
<gene>
    <name evidence="3" type="ORF">W97_08886</name>
</gene>
<evidence type="ECO:0000256" key="2">
    <source>
        <dbReference type="SAM" id="MobiDB-lite"/>
    </source>
</evidence>
<dbReference type="GO" id="GO:0005829">
    <property type="term" value="C:cytosol"/>
    <property type="evidence" value="ECO:0007669"/>
    <property type="project" value="TreeGrafter"/>
</dbReference>
<keyword evidence="1" id="KW-0445">Lipid transport</keyword>
<keyword evidence="1" id="KW-0472">Membrane</keyword>
<dbReference type="AlphaFoldDB" id="R7Z6U4"/>
<dbReference type="Gene3D" id="3.40.525.10">
    <property type="entry name" value="CRAL-TRIO lipid binding domain"/>
    <property type="match status" value="1"/>
</dbReference>
<keyword evidence="1" id="KW-0813">Transport</keyword>
<dbReference type="STRING" id="1168221.R7Z6U4"/>
<feature type="compositionally biased region" description="Low complexity" evidence="2">
    <location>
        <begin position="1"/>
        <end position="20"/>
    </location>
</feature>
<evidence type="ECO:0000256" key="1">
    <source>
        <dbReference type="RuleBase" id="RU367059"/>
    </source>
</evidence>
<dbReference type="SUPFAM" id="SSF46938">
    <property type="entry name" value="CRAL/TRIO N-terminal domain"/>
    <property type="match status" value="1"/>
</dbReference>
<dbReference type="GO" id="GO:0005789">
    <property type="term" value="C:endoplasmic reticulum membrane"/>
    <property type="evidence" value="ECO:0007669"/>
    <property type="project" value="UniProtKB-SubCell"/>
</dbReference>
<dbReference type="GO" id="GO:0017157">
    <property type="term" value="P:regulation of exocytosis"/>
    <property type="evidence" value="ECO:0007669"/>
    <property type="project" value="TreeGrafter"/>
</dbReference>
<comment type="function">
    <text evidence="1">Non-classical phosphatidylinositol (PtdIns) transfer protein (PITP), which exhibits PtdIns-binding/transfer activity in the absence of detectable PtdCho-binding/transfer activity. Regulates PtdIns(4,5)P2 homeostasis at the plasma membrane.</text>
</comment>
<keyword evidence="1" id="KW-0492">Microsome</keyword>
<dbReference type="eggNOG" id="KOG1471">
    <property type="taxonomic scope" value="Eukaryota"/>
</dbReference>
<dbReference type="GO" id="GO:0008526">
    <property type="term" value="F:phosphatidylinositol transfer activity"/>
    <property type="evidence" value="ECO:0007669"/>
    <property type="project" value="UniProtKB-UniRule"/>
</dbReference>
<keyword evidence="1" id="KW-0256">Endoplasmic reticulum</keyword>
<dbReference type="OrthoDB" id="75724at2759"/>
<keyword evidence="4" id="KW-1185">Reference proteome</keyword>
<dbReference type="Proteomes" id="UP000016924">
    <property type="component" value="Unassembled WGS sequence"/>
</dbReference>
<proteinExistence type="inferred from homology"/>
<name>R7Z6U4_CONA1</name>
<evidence type="ECO:0000313" key="3">
    <source>
        <dbReference type="EMBL" id="EON69626.1"/>
    </source>
</evidence>
<feature type="compositionally biased region" description="Pro residues" evidence="2">
    <location>
        <begin position="33"/>
        <end position="42"/>
    </location>
</feature>
<comment type="similarity">
    <text evidence="1">Belongs to the SFH5 family.</text>
</comment>
<dbReference type="GO" id="GO:0043001">
    <property type="term" value="P:Golgi to plasma membrane protein transport"/>
    <property type="evidence" value="ECO:0007669"/>
    <property type="project" value="TreeGrafter"/>
</dbReference>
<dbReference type="PANTHER" id="PTHR47669">
    <property type="entry name" value="PHOSPHATIDYLINOSITOL TRANSFER PROTEIN SFH5"/>
    <property type="match status" value="1"/>
</dbReference>
<keyword evidence="1" id="KW-0963">Cytoplasm</keyword>
<dbReference type="RefSeq" id="XP_007784943.1">
    <property type="nucleotide sequence ID" value="XM_007786753.1"/>
</dbReference>
<dbReference type="InterPro" id="IPR036273">
    <property type="entry name" value="CRAL/TRIO_N_dom_sf"/>
</dbReference>
<dbReference type="HOGENOM" id="CLU_1602623_0_0_1"/>
<accession>R7Z6U4</accession>
<comment type="subcellular location">
    <subcellularLocation>
        <location evidence="1">Cytoplasm</location>
    </subcellularLocation>
    <subcellularLocation>
        <location evidence="1">Endoplasmic reticulum membrane</location>
        <topology evidence="1">Peripheral membrane protein</topology>
    </subcellularLocation>
    <subcellularLocation>
        <location evidence="1">Microsome membrane</location>
        <topology evidence="1">Peripheral membrane protein</topology>
    </subcellularLocation>
</comment>
<sequence length="166" mass="18405">MDAQPATLASRTPTSAASTAPEPPTSNANHPAPTWPALPPDRPFSKFAAQLPEILQEAGYDEVYGIQLRPDTPFYTKLMQIFLRANANDLIRAREQLVATLKWRKEFQPSRAVEEAHSRKRIGRLGYVVEVEGVPESVTPNRKDVVTFNIYGAVKDNKATFGDLEG</sequence>